<evidence type="ECO:0000313" key="4">
    <source>
        <dbReference type="Proteomes" id="UP000305095"/>
    </source>
</evidence>
<accession>A0A4U6RIG2</accession>
<protein>
    <submittedName>
        <fullName evidence="3">Uncharacterized protein</fullName>
    </submittedName>
</protein>
<dbReference type="EMBL" id="SZZP01000037">
    <property type="protein sequence ID" value="TKV73378.1"/>
    <property type="molecule type" value="Genomic_DNA"/>
</dbReference>
<proteinExistence type="predicted"/>
<feature type="chain" id="PRO_5020772864" evidence="2">
    <location>
        <begin position="25"/>
        <end position="95"/>
    </location>
</feature>
<evidence type="ECO:0000256" key="1">
    <source>
        <dbReference type="SAM" id="MobiDB-lite"/>
    </source>
</evidence>
<name>A0A4U6RIG2_BRAEL</name>
<gene>
    <name evidence="3" type="ORF">FDV58_37450</name>
</gene>
<sequence length="95" mass="10219">MQRKTKILSLAAASLIATTAGAFAQGYYPYGNPGPRYYGGPRYQAVQPDVMYSPAQPGWYGSFNGTNHPTPSSTQGDVGPEGNNNGTLTGVYRRW</sequence>
<reference evidence="3 4" key="1">
    <citation type="submission" date="2019-05" db="EMBL/GenBank/DDBJ databases">
        <title>Draft Genome of Bradyrhizobium elkanii strain SEMIA 938, Used in Commercial Inoculants for Lupinus spp. in Brazil.</title>
        <authorList>
            <person name="Hungria M."/>
            <person name="Delamuta J.R.M."/>
            <person name="Ribeiro R.A."/>
            <person name="Nogueira M.A."/>
        </authorList>
    </citation>
    <scope>NUCLEOTIDE SEQUENCE [LARGE SCALE GENOMIC DNA]</scope>
    <source>
        <strain evidence="3 4">Semia 938</strain>
    </source>
</reference>
<feature type="compositionally biased region" description="Polar residues" evidence="1">
    <location>
        <begin position="63"/>
        <end position="88"/>
    </location>
</feature>
<feature type="region of interest" description="Disordered" evidence="1">
    <location>
        <begin position="62"/>
        <end position="95"/>
    </location>
</feature>
<organism evidence="3 4">
    <name type="scientific">Bradyrhizobium elkanii</name>
    <dbReference type="NCBI Taxonomy" id="29448"/>
    <lineage>
        <taxon>Bacteria</taxon>
        <taxon>Pseudomonadati</taxon>
        <taxon>Pseudomonadota</taxon>
        <taxon>Alphaproteobacteria</taxon>
        <taxon>Hyphomicrobiales</taxon>
        <taxon>Nitrobacteraceae</taxon>
        <taxon>Bradyrhizobium</taxon>
    </lineage>
</organism>
<keyword evidence="2" id="KW-0732">Signal</keyword>
<feature type="signal peptide" evidence="2">
    <location>
        <begin position="1"/>
        <end position="24"/>
    </location>
</feature>
<dbReference type="Proteomes" id="UP000305095">
    <property type="component" value="Unassembled WGS sequence"/>
</dbReference>
<comment type="caution">
    <text evidence="3">The sequence shown here is derived from an EMBL/GenBank/DDBJ whole genome shotgun (WGS) entry which is preliminary data.</text>
</comment>
<dbReference type="AlphaFoldDB" id="A0A4U6RIG2"/>
<evidence type="ECO:0000313" key="3">
    <source>
        <dbReference type="EMBL" id="TKV73378.1"/>
    </source>
</evidence>
<dbReference type="RefSeq" id="WP_137483534.1">
    <property type="nucleotide sequence ID" value="NZ_SZZP01000037.1"/>
</dbReference>
<evidence type="ECO:0000256" key="2">
    <source>
        <dbReference type="SAM" id="SignalP"/>
    </source>
</evidence>